<sequence length="462" mass="52913">MDEHAQPEAGVATTQPYATTTATTDAGNAATPQNAVDASKLLSGYGQCSIEPKQVEEVFVRSQLNQKVFTYFAEWCRDNRKLSSAFFKIPLDVDVGGAAEGKPERWQIKTIDTGRFINFKWRKVIFTAIPALQSDKELFGLAIKVLETTAVPLMALLSRYERSGLYASVLSVDVPFEVMHAFVVSQKRQNEIESRRDAGEEGYEQDKAAQMTREEHERMRTLWRRHGLGDELYRRFMMYLLNQRSQGMDSGADEPPMIMLHSRPDDKHMVVWFRDYDLLVPHFHHKIMTLGQPPEVECAFVNWPIVDHSPDQDRPQVMCENPKCDKTEGPSTDPTIMQTYEKHQGPRDKDETMWLKKRMAIIWREKYQPAVDREVAEFAAAHPDATEDDKQKKQEELIEKYEVDADKEQEVQRREIVAESRAKLNKCGRCRAVAYCSVACQKDDWARHKAVCTASSSKPATT</sequence>
<accession>L8GWV0</accession>
<evidence type="ECO:0000256" key="5">
    <source>
        <dbReference type="ARBA" id="ARBA00022640"/>
    </source>
</evidence>
<keyword evidence="11" id="KW-0862">Zinc</keyword>
<evidence type="ECO:0000256" key="1">
    <source>
        <dbReference type="ARBA" id="ARBA00004141"/>
    </source>
</evidence>
<dbReference type="GO" id="GO:0010276">
    <property type="term" value="F:phytol kinase activity"/>
    <property type="evidence" value="ECO:0007669"/>
    <property type="project" value="UniProtKB-EC"/>
</dbReference>
<evidence type="ECO:0000256" key="13">
    <source>
        <dbReference type="ARBA" id="ARBA00022989"/>
    </source>
</evidence>
<keyword evidence="6" id="KW-0808">Transferase</keyword>
<keyword evidence="10" id="KW-0418">Kinase</keyword>
<dbReference type="RefSeq" id="XP_004339722.1">
    <property type="nucleotide sequence ID" value="XM_004339674.1"/>
</dbReference>
<comment type="similarity">
    <text evidence="3">Belongs to the polyprenol kinase family.</text>
</comment>
<evidence type="ECO:0000256" key="16">
    <source>
        <dbReference type="ARBA" id="ARBA00039024"/>
    </source>
</evidence>
<evidence type="ECO:0000256" key="18">
    <source>
        <dbReference type="PROSITE-ProRule" id="PRU00134"/>
    </source>
</evidence>
<keyword evidence="9 18" id="KW-0863">Zinc-finger</keyword>
<evidence type="ECO:0000256" key="2">
    <source>
        <dbReference type="ARBA" id="ARBA00004229"/>
    </source>
</evidence>
<dbReference type="AlphaFoldDB" id="L8GWV0"/>
<dbReference type="GeneID" id="14917791"/>
<comment type="pathway">
    <text evidence="15">Cofactor biosynthesis; tocopherol biosynthesis.</text>
</comment>
<evidence type="ECO:0000256" key="19">
    <source>
        <dbReference type="SAM" id="MobiDB-lite"/>
    </source>
</evidence>
<proteinExistence type="inferred from homology"/>
<dbReference type="PANTHER" id="PTHR32523:SF8">
    <property type="entry name" value="DOLICHOL KINASE"/>
    <property type="match status" value="1"/>
</dbReference>
<keyword evidence="4" id="KW-0150">Chloroplast</keyword>
<evidence type="ECO:0000256" key="17">
    <source>
        <dbReference type="ARBA" id="ARBA00048889"/>
    </source>
</evidence>
<evidence type="ECO:0000256" key="14">
    <source>
        <dbReference type="ARBA" id="ARBA00023136"/>
    </source>
</evidence>
<dbReference type="KEGG" id="acan:ACA1_064960"/>
<keyword evidence="7" id="KW-0812">Transmembrane</keyword>
<comment type="subcellular location">
    <subcellularLocation>
        <location evidence="1">Membrane</location>
        <topology evidence="1">Multi-pass membrane protein</topology>
    </subcellularLocation>
    <subcellularLocation>
        <location evidence="2">Plastid</location>
        <location evidence="2">Chloroplast</location>
    </subcellularLocation>
</comment>
<keyword evidence="12" id="KW-0809">Transit peptide</keyword>
<gene>
    <name evidence="21" type="ORF">ACA1_064960</name>
</gene>
<evidence type="ECO:0000256" key="3">
    <source>
        <dbReference type="ARBA" id="ARBA00010794"/>
    </source>
</evidence>
<dbReference type="PANTHER" id="PTHR32523">
    <property type="entry name" value="PHYTOL KINASE 1, CHLOROPLASTIC"/>
    <property type="match status" value="1"/>
</dbReference>
<evidence type="ECO:0000256" key="12">
    <source>
        <dbReference type="ARBA" id="ARBA00022946"/>
    </source>
</evidence>
<dbReference type="GO" id="GO:0016020">
    <property type="term" value="C:membrane"/>
    <property type="evidence" value="ECO:0007669"/>
    <property type="project" value="UniProtKB-SubCell"/>
</dbReference>
<name>L8GWV0_ACACF</name>
<keyword evidence="22" id="KW-1185">Reference proteome</keyword>
<dbReference type="EC" id="2.7.1.182" evidence="16"/>
<keyword evidence="8" id="KW-0479">Metal-binding</keyword>
<reference evidence="21 22" key="1">
    <citation type="journal article" date="2013" name="Genome Biol.">
        <title>Genome of Acanthamoeba castellanii highlights extensive lateral gene transfer and early evolution of tyrosine kinase signaling.</title>
        <authorList>
            <person name="Clarke M."/>
            <person name="Lohan A.J."/>
            <person name="Liu B."/>
            <person name="Lagkouvardos I."/>
            <person name="Roy S."/>
            <person name="Zafar N."/>
            <person name="Bertelli C."/>
            <person name="Schilde C."/>
            <person name="Kianianmomeni A."/>
            <person name="Burglin T.R."/>
            <person name="Frech C."/>
            <person name="Turcotte B."/>
            <person name="Kopec K.O."/>
            <person name="Synnott J.M."/>
            <person name="Choo C."/>
            <person name="Paponov I."/>
            <person name="Finkler A."/>
            <person name="Soon Heng Tan C."/>
            <person name="Hutchins A.P."/>
            <person name="Weinmeier T."/>
            <person name="Rattei T."/>
            <person name="Chu J.S."/>
            <person name="Gimenez G."/>
            <person name="Irimia M."/>
            <person name="Rigden D.J."/>
            <person name="Fitzpatrick D.A."/>
            <person name="Lorenzo-Morales J."/>
            <person name="Bateman A."/>
            <person name="Chiu C.H."/>
            <person name="Tang P."/>
            <person name="Hegemann P."/>
            <person name="Fromm H."/>
            <person name="Raoult D."/>
            <person name="Greub G."/>
            <person name="Miranda-Saavedra D."/>
            <person name="Chen N."/>
            <person name="Nash P."/>
            <person name="Ginger M.L."/>
            <person name="Horn M."/>
            <person name="Schaap P."/>
            <person name="Caler L."/>
            <person name="Loftus B."/>
        </authorList>
    </citation>
    <scope>NUCLEOTIDE SEQUENCE [LARGE SCALE GENOMIC DNA]</scope>
    <source>
        <strain evidence="21 22">Neff</strain>
    </source>
</reference>
<evidence type="ECO:0000256" key="15">
    <source>
        <dbReference type="ARBA" id="ARBA00024015"/>
    </source>
</evidence>
<evidence type="ECO:0000256" key="9">
    <source>
        <dbReference type="ARBA" id="ARBA00022771"/>
    </source>
</evidence>
<keyword evidence="13" id="KW-1133">Transmembrane helix</keyword>
<dbReference type="InterPro" id="IPR002893">
    <property type="entry name" value="Znf_MYND"/>
</dbReference>
<evidence type="ECO:0000313" key="22">
    <source>
        <dbReference type="Proteomes" id="UP000011083"/>
    </source>
</evidence>
<evidence type="ECO:0000256" key="7">
    <source>
        <dbReference type="ARBA" id="ARBA00022692"/>
    </source>
</evidence>
<keyword evidence="14" id="KW-0472">Membrane</keyword>
<dbReference type="GO" id="GO:0008270">
    <property type="term" value="F:zinc ion binding"/>
    <property type="evidence" value="ECO:0007669"/>
    <property type="project" value="UniProtKB-KW"/>
</dbReference>
<evidence type="ECO:0000256" key="10">
    <source>
        <dbReference type="ARBA" id="ARBA00022777"/>
    </source>
</evidence>
<evidence type="ECO:0000259" key="20">
    <source>
        <dbReference type="PROSITE" id="PS50865"/>
    </source>
</evidence>
<evidence type="ECO:0000256" key="4">
    <source>
        <dbReference type="ARBA" id="ARBA00022528"/>
    </source>
</evidence>
<dbReference type="InterPro" id="IPR039606">
    <property type="entry name" value="Phytol/farnesol_kinase"/>
</dbReference>
<comment type="catalytic activity">
    <reaction evidence="17">
        <text>phytol + CTP = phytyl phosphate + CDP + H(+)</text>
        <dbReference type="Rhea" id="RHEA:38055"/>
        <dbReference type="ChEBI" id="CHEBI:15378"/>
        <dbReference type="ChEBI" id="CHEBI:17327"/>
        <dbReference type="ChEBI" id="CHEBI:37563"/>
        <dbReference type="ChEBI" id="CHEBI:58069"/>
        <dbReference type="ChEBI" id="CHEBI:75483"/>
        <dbReference type="EC" id="2.7.1.182"/>
    </reaction>
</comment>
<evidence type="ECO:0000256" key="8">
    <source>
        <dbReference type="ARBA" id="ARBA00022723"/>
    </source>
</evidence>
<keyword evidence="5" id="KW-0934">Plastid</keyword>
<organism evidence="21 22">
    <name type="scientific">Acanthamoeba castellanii (strain ATCC 30010 / Neff)</name>
    <dbReference type="NCBI Taxonomy" id="1257118"/>
    <lineage>
        <taxon>Eukaryota</taxon>
        <taxon>Amoebozoa</taxon>
        <taxon>Discosea</taxon>
        <taxon>Longamoebia</taxon>
        <taxon>Centramoebida</taxon>
        <taxon>Acanthamoebidae</taxon>
        <taxon>Acanthamoeba</taxon>
    </lineage>
</organism>
<evidence type="ECO:0000256" key="6">
    <source>
        <dbReference type="ARBA" id="ARBA00022679"/>
    </source>
</evidence>
<dbReference type="OrthoDB" id="2900813at2759"/>
<evidence type="ECO:0000256" key="11">
    <source>
        <dbReference type="ARBA" id="ARBA00022833"/>
    </source>
</evidence>
<dbReference type="Pfam" id="PF01753">
    <property type="entry name" value="zf-MYND"/>
    <property type="match status" value="1"/>
</dbReference>
<feature type="domain" description="MYND-type" evidence="20">
    <location>
        <begin position="426"/>
        <end position="452"/>
    </location>
</feature>
<feature type="region of interest" description="Disordered" evidence="19">
    <location>
        <begin position="191"/>
        <end position="211"/>
    </location>
</feature>
<dbReference type="SUPFAM" id="SSF144232">
    <property type="entry name" value="HIT/MYND zinc finger-like"/>
    <property type="match status" value="1"/>
</dbReference>
<dbReference type="Gene3D" id="6.10.140.2220">
    <property type="match status" value="1"/>
</dbReference>
<dbReference type="VEuPathDB" id="AmoebaDB:ACA1_064960"/>
<dbReference type="EMBL" id="KB007974">
    <property type="protein sequence ID" value="ELR17709.1"/>
    <property type="molecule type" value="Genomic_DNA"/>
</dbReference>
<dbReference type="PROSITE" id="PS50865">
    <property type="entry name" value="ZF_MYND_2"/>
    <property type="match status" value="1"/>
</dbReference>
<protein>
    <recommendedName>
        <fullName evidence="16">phytol kinase</fullName>
        <ecNumber evidence="16">2.7.1.182</ecNumber>
    </recommendedName>
</protein>
<evidence type="ECO:0000313" key="21">
    <source>
        <dbReference type="EMBL" id="ELR17709.1"/>
    </source>
</evidence>
<dbReference type="Proteomes" id="UP000011083">
    <property type="component" value="Unassembled WGS sequence"/>
</dbReference>